<feature type="region of interest" description="Disordered" evidence="1">
    <location>
        <begin position="431"/>
        <end position="506"/>
    </location>
</feature>
<feature type="compositionally biased region" description="Acidic residues" evidence="1">
    <location>
        <begin position="606"/>
        <end position="628"/>
    </location>
</feature>
<name>A0A9Q3E960_9BASI</name>
<organism evidence="2 3">
    <name type="scientific">Austropuccinia psidii MF-1</name>
    <dbReference type="NCBI Taxonomy" id="1389203"/>
    <lineage>
        <taxon>Eukaryota</taxon>
        <taxon>Fungi</taxon>
        <taxon>Dikarya</taxon>
        <taxon>Basidiomycota</taxon>
        <taxon>Pucciniomycotina</taxon>
        <taxon>Pucciniomycetes</taxon>
        <taxon>Pucciniales</taxon>
        <taxon>Sphaerophragmiaceae</taxon>
        <taxon>Austropuccinia</taxon>
    </lineage>
</organism>
<feature type="region of interest" description="Disordered" evidence="1">
    <location>
        <begin position="69"/>
        <end position="112"/>
    </location>
</feature>
<evidence type="ECO:0000313" key="2">
    <source>
        <dbReference type="EMBL" id="MBW0513467.1"/>
    </source>
</evidence>
<feature type="region of interest" description="Disordered" evidence="1">
    <location>
        <begin position="295"/>
        <end position="395"/>
    </location>
</feature>
<feature type="compositionally biased region" description="Low complexity" evidence="1">
    <location>
        <begin position="313"/>
        <end position="327"/>
    </location>
</feature>
<feature type="compositionally biased region" description="Polar residues" evidence="1">
    <location>
        <begin position="444"/>
        <end position="459"/>
    </location>
</feature>
<dbReference type="EMBL" id="AVOT02023441">
    <property type="protein sequence ID" value="MBW0513467.1"/>
    <property type="molecule type" value="Genomic_DNA"/>
</dbReference>
<comment type="caution">
    <text evidence="2">The sequence shown here is derived from an EMBL/GenBank/DDBJ whole genome shotgun (WGS) entry which is preliminary data.</text>
</comment>
<keyword evidence="3" id="KW-1185">Reference proteome</keyword>
<feature type="compositionally biased region" description="Polar residues" evidence="1">
    <location>
        <begin position="474"/>
        <end position="506"/>
    </location>
</feature>
<evidence type="ECO:0000313" key="3">
    <source>
        <dbReference type="Proteomes" id="UP000765509"/>
    </source>
</evidence>
<dbReference type="OrthoDB" id="2507317at2759"/>
<proteinExistence type="predicted"/>
<evidence type="ECO:0000256" key="1">
    <source>
        <dbReference type="SAM" id="MobiDB-lite"/>
    </source>
</evidence>
<accession>A0A9Q3E960</accession>
<feature type="compositionally biased region" description="Polar residues" evidence="1">
    <location>
        <begin position="87"/>
        <end position="103"/>
    </location>
</feature>
<dbReference type="AlphaFoldDB" id="A0A9Q3E960"/>
<feature type="region of interest" description="Disordered" evidence="1">
    <location>
        <begin position="569"/>
        <end position="628"/>
    </location>
</feature>
<protein>
    <submittedName>
        <fullName evidence="2">Uncharacterized protein</fullName>
    </submittedName>
</protein>
<dbReference type="Proteomes" id="UP000765509">
    <property type="component" value="Unassembled WGS sequence"/>
</dbReference>
<feature type="region of interest" description="Disordered" evidence="1">
    <location>
        <begin position="165"/>
        <end position="196"/>
    </location>
</feature>
<feature type="compositionally biased region" description="Low complexity" evidence="1">
    <location>
        <begin position="460"/>
        <end position="473"/>
    </location>
</feature>
<feature type="non-terminal residue" evidence="2">
    <location>
        <position position="1"/>
    </location>
</feature>
<feature type="compositionally biased region" description="Polar residues" evidence="1">
    <location>
        <begin position="165"/>
        <end position="178"/>
    </location>
</feature>
<reference evidence="2" key="1">
    <citation type="submission" date="2021-03" db="EMBL/GenBank/DDBJ databases">
        <title>Draft genome sequence of rust myrtle Austropuccinia psidii MF-1, a brazilian biotype.</title>
        <authorList>
            <person name="Quecine M.C."/>
            <person name="Pachon D.M.R."/>
            <person name="Bonatelli M.L."/>
            <person name="Correr F.H."/>
            <person name="Franceschini L.M."/>
            <person name="Leite T.F."/>
            <person name="Margarido G.R.A."/>
            <person name="Almeida C.A."/>
            <person name="Ferrarezi J.A."/>
            <person name="Labate C.A."/>
        </authorList>
    </citation>
    <scope>NUCLEOTIDE SEQUENCE</scope>
    <source>
        <strain evidence="2">MF-1</strain>
    </source>
</reference>
<feature type="compositionally biased region" description="Basic residues" evidence="1">
    <location>
        <begin position="353"/>
        <end position="364"/>
    </location>
</feature>
<gene>
    <name evidence="2" type="ORF">O181_053182</name>
</gene>
<feature type="compositionally biased region" description="Basic residues" evidence="1">
    <location>
        <begin position="577"/>
        <end position="587"/>
    </location>
</feature>
<sequence>FLRSSLLLIRRLTPSHPILGQSHSNLHKSHPIQLIMLNRRAAETPYDRVDRINLQTAISLSKDHPINPSFIIPNSQSDDDILKPSKNRSNPSHSSPIQTISTLKSREPGWSKNNINLQSSSISNSSNNILINNLTSSPIIQFNSNQSKSNLNQNLIAPIQNHQDPLQSHLGHQSSANQPIPSEIHPHSSSSNQLPSTLLNNIIQPDSISNQSNSNSNSNQSCIIQVDPNLLIIQENHQVLQKNPSEKIHHQIQSDIDLIHTRKPSKRIRKQSKIGKESIKSLEALLNLSQSDQHQIPPLKIPSTSHHHHENTPKLPSLPSSPHRPSPQVILEIDSSPLSSPAEISPDEFNLKPSKKKTQSKPKKITNNQQKKTKKKSNPISNIPSHQILSSSQDQSIQILSENLPQFSHQIHPPSPHPSNTNLLNQELIKPKKSRGRPRKSTDHQSFPHSIAQPSTSNISESPQTSPSKQQPQNDQISPIQTKPNLQCQSHRTDINSTKQPSPVNCQSKLTLKPSIHKSNQKIEIHKTNAKKKKDLSLKEILEMTTQKPKRQIRVGLPREDKYRLHLKINPNPPVQKRVKKKLKKRRGEYDSGEDDPTTKDNQTNSEDEIEKSEQAEEEFNVDDPEVD</sequence>
<feature type="compositionally biased region" description="Low complexity" evidence="1">
    <location>
        <begin position="179"/>
        <end position="191"/>
    </location>
</feature>
<feature type="compositionally biased region" description="Low complexity" evidence="1">
    <location>
        <begin position="378"/>
        <end position="395"/>
    </location>
</feature>